<name>A0A3E2VWI2_CLOIN</name>
<sequence>MSYSYYTRWRFLRMKYYMCIGIYRKSLAKYKEVEAMRKIIIAGHGNFAEGIQSSLELIMGMQDCITTLCTYLDFENVEEKVDNMMKETHESDEIVILTDLFGGSVNNFFLRYLEKGNVHLIAGTNLLLLIEIVCHINDADLNKVIEDALYNVRSSIVYCNKCREEDVLSEF</sequence>
<evidence type="ECO:0000313" key="9">
    <source>
        <dbReference type="EMBL" id="RGC15639.1"/>
    </source>
</evidence>
<dbReference type="InterPro" id="IPR051471">
    <property type="entry name" value="Bacterial_PTS_sugar_comp"/>
</dbReference>
<feature type="domain" description="PTS EIIA type-4" evidence="8">
    <location>
        <begin position="36"/>
        <end position="156"/>
    </location>
</feature>
<keyword evidence="5" id="KW-0808">Transferase</keyword>
<dbReference type="PROSITE" id="PS51096">
    <property type="entry name" value="PTS_EIIA_TYPE_4"/>
    <property type="match status" value="1"/>
</dbReference>
<evidence type="ECO:0000256" key="7">
    <source>
        <dbReference type="ARBA" id="ARBA00022777"/>
    </source>
</evidence>
<dbReference type="AlphaFoldDB" id="A0A3E2VWI2"/>
<evidence type="ECO:0000256" key="6">
    <source>
        <dbReference type="ARBA" id="ARBA00022683"/>
    </source>
</evidence>
<dbReference type="PANTHER" id="PTHR33799:SF1">
    <property type="entry name" value="PTS SYSTEM MANNOSE-SPECIFIC EIIAB COMPONENT-RELATED"/>
    <property type="match status" value="1"/>
</dbReference>
<dbReference type="Gene3D" id="3.40.50.510">
    <property type="entry name" value="Phosphotransferase system, mannose-type IIA component"/>
    <property type="match status" value="1"/>
</dbReference>
<dbReference type="GO" id="GO:0016020">
    <property type="term" value="C:membrane"/>
    <property type="evidence" value="ECO:0007669"/>
    <property type="project" value="InterPro"/>
</dbReference>
<keyword evidence="2" id="KW-0813">Transport</keyword>
<evidence type="ECO:0000256" key="4">
    <source>
        <dbReference type="ARBA" id="ARBA00022597"/>
    </source>
</evidence>
<dbReference type="GO" id="GO:0009401">
    <property type="term" value="P:phosphoenolpyruvate-dependent sugar phosphotransferase system"/>
    <property type="evidence" value="ECO:0007669"/>
    <property type="project" value="UniProtKB-KW"/>
</dbReference>
<keyword evidence="7" id="KW-0418">Kinase</keyword>
<evidence type="ECO:0000256" key="1">
    <source>
        <dbReference type="ARBA" id="ARBA00004496"/>
    </source>
</evidence>
<protein>
    <submittedName>
        <fullName evidence="9">PTS sugar transporter subunit IIA</fullName>
    </submittedName>
</protein>
<reference evidence="9 10" key="1">
    <citation type="submission" date="2018-08" db="EMBL/GenBank/DDBJ databases">
        <title>A genome reference for cultivated species of the human gut microbiota.</title>
        <authorList>
            <person name="Zou Y."/>
            <person name="Xue W."/>
            <person name="Luo G."/>
        </authorList>
    </citation>
    <scope>NUCLEOTIDE SEQUENCE [LARGE SCALE GENOMIC DNA]</scope>
    <source>
        <strain evidence="9 10">OF01-2LB</strain>
    </source>
</reference>
<keyword evidence="6" id="KW-0598">Phosphotransferase system</keyword>
<keyword evidence="4 9" id="KW-0762">Sugar transport</keyword>
<dbReference type="SUPFAM" id="SSF53062">
    <property type="entry name" value="PTS system fructose IIA component-like"/>
    <property type="match status" value="1"/>
</dbReference>
<comment type="caution">
    <text evidence="9">The sequence shown here is derived from an EMBL/GenBank/DDBJ whole genome shotgun (WGS) entry which is preliminary data.</text>
</comment>
<accession>A0A3E2VWI2</accession>
<dbReference type="Proteomes" id="UP000260025">
    <property type="component" value="Unassembled WGS sequence"/>
</dbReference>
<proteinExistence type="predicted"/>
<evidence type="ECO:0000256" key="3">
    <source>
        <dbReference type="ARBA" id="ARBA00022490"/>
    </source>
</evidence>
<dbReference type="PANTHER" id="PTHR33799">
    <property type="entry name" value="PTS PERMEASE-RELATED-RELATED"/>
    <property type="match status" value="1"/>
</dbReference>
<dbReference type="GO" id="GO:0005737">
    <property type="term" value="C:cytoplasm"/>
    <property type="evidence" value="ECO:0007669"/>
    <property type="project" value="UniProtKB-SubCell"/>
</dbReference>
<evidence type="ECO:0000313" key="10">
    <source>
        <dbReference type="Proteomes" id="UP000260025"/>
    </source>
</evidence>
<dbReference type="Pfam" id="PF03610">
    <property type="entry name" value="EIIA-man"/>
    <property type="match status" value="1"/>
</dbReference>
<comment type="subcellular location">
    <subcellularLocation>
        <location evidence="1">Cytoplasm</location>
    </subcellularLocation>
</comment>
<dbReference type="EMBL" id="QVEV01000012">
    <property type="protein sequence ID" value="RGC15639.1"/>
    <property type="molecule type" value="Genomic_DNA"/>
</dbReference>
<evidence type="ECO:0000256" key="2">
    <source>
        <dbReference type="ARBA" id="ARBA00022448"/>
    </source>
</evidence>
<gene>
    <name evidence="9" type="ORF">DXA38_09690</name>
</gene>
<dbReference type="InterPro" id="IPR004701">
    <property type="entry name" value="PTS_EIIA_man-typ"/>
</dbReference>
<organism evidence="9 10">
    <name type="scientific">Clostridium innocuum</name>
    <dbReference type="NCBI Taxonomy" id="1522"/>
    <lineage>
        <taxon>Bacteria</taxon>
        <taxon>Bacillati</taxon>
        <taxon>Bacillota</taxon>
        <taxon>Clostridia</taxon>
        <taxon>Eubacteriales</taxon>
        <taxon>Clostridiaceae</taxon>
        <taxon>Clostridium</taxon>
    </lineage>
</organism>
<dbReference type="InterPro" id="IPR036662">
    <property type="entry name" value="PTS_EIIA_man-typ_sf"/>
</dbReference>
<dbReference type="CDD" id="cd00006">
    <property type="entry name" value="PTS_IIA_man"/>
    <property type="match status" value="1"/>
</dbReference>
<evidence type="ECO:0000259" key="8">
    <source>
        <dbReference type="PROSITE" id="PS51096"/>
    </source>
</evidence>
<keyword evidence="3" id="KW-0963">Cytoplasm</keyword>
<evidence type="ECO:0000256" key="5">
    <source>
        <dbReference type="ARBA" id="ARBA00022679"/>
    </source>
</evidence>
<dbReference type="GO" id="GO:0016301">
    <property type="term" value="F:kinase activity"/>
    <property type="evidence" value="ECO:0007669"/>
    <property type="project" value="UniProtKB-KW"/>
</dbReference>
<dbReference type="InterPro" id="IPR033887">
    <property type="entry name" value="PTS_IIA_man"/>
</dbReference>